<evidence type="ECO:0000313" key="2">
    <source>
        <dbReference type="EnsemblPlants" id="ORUFI03G33370.2"/>
    </source>
</evidence>
<protein>
    <submittedName>
        <fullName evidence="2">Uncharacterized protein</fullName>
    </submittedName>
</protein>
<dbReference type="STRING" id="4529.A0A0E0P0H7"/>
<dbReference type="HOGENOM" id="CLU_087118_0_0_1"/>
<dbReference type="eggNOG" id="ENOG502QPYF">
    <property type="taxonomic scope" value="Eukaryota"/>
</dbReference>
<dbReference type="AlphaFoldDB" id="A0A0E0P0H7"/>
<feature type="region of interest" description="Disordered" evidence="1">
    <location>
        <begin position="43"/>
        <end position="69"/>
    </location>
</feature>
<name>A0A0E0P0H7_ORYRU</name>
<proteinExistence type="predicted"/>
<dbReference type="PANTHER" id="PTHR33604">
    <property type="entry name" value="OSJNBA0004B13.7 PROTEIN"/>
    <property type="match status" value="1"/>
</dbReference>
<sequence>MSVRQKEKRVGPTILFIHGRLDDGRGSDRRLLSLPPGILPCWPASAHGEGKRHRPARGAETAAGRRPLRSTRVAEVGGRQEDGVDDSEEGADELVREVGAVGLELGVAVGNSISKVLWMATLHPTSLPNWNRMRISVNIITQNRAKSLRRLLASLRNACYVGDEVVPISFNMDSRVDAATLNAVNSFDAEPVLIHVHGDEPALHKATPGLRPLLIHHSWKMESILDHMLREAGVVIQQQQAEEKNSSGGTAMVPPPPCPGSSVTCYVCFEEVSPDADQL</sequence>
<dbReference type="OMA" id="SWKMESI"/>
<dbReference type="Proteomes" id="UP000008022">
    <property type="component" value="Unassembled WGS sequence"/>
</dbReference>
<dbReference type="Gramene" id="ORUFI03G33370.2">
    <property type="protein sequence ID" value="ORUFI03G33370.2"/>
    <property type="gene ID" value="ORUFI03G33370"/>
</dbReference>
<evidence type="ECO:0000313" key="3">
    <source>
        <dbReference type="Proteomes" id="UP000008022"/>
    </source>
</evidence>
<accession>A0A0E0P0H7</accession>
<organism evidence="2 3">
    <name type="scientific">Oryza rufipogon</name>
    <name type="common">Brownbeard rice</name>
    <name type="synonym">Asian wild rice</name>
    <dbReference type="NCBI Taxonomy" id="4529"/>
    <lineage>
        <taxon>Eukaryota</taxon>
        <taxon>Viridiplantae</taxon>
        <taxon>Streptophyta</taxon>
        <taxon>Embryophyta</taxon>
        <taxon>Tracheophyta</taxon>
        <taxon>Spermatophyta</taxon>
        <taxon>Magnoliopsida</taxon>
        <taxon>Liliopsida</taxon>
        <taxon>Poales</taxon>
        <taxon>Poaceae</taxon>
        <taxon>BOP clade</taxon>
        <taxon>Oryzoideae</taxon>
        <taxon>Oryzeae</taxon>
        <taxon>Oryzinae</taxon>
        <taxon>Oryza</taxon>
    </lineage>
</organism>
<evidence type="ECO:0000256" key="1">
    <source>
        <dbReference type="SAM" id="MobiDB-lite"/>
    </source>
</evidence>
<dbReference type="PANTHER" id="PTHR33604:SF1">
    <property type="entry name" value="GLYCOSYLTRANSFERASE FAMILY PROTEIN 2"/>
    <property type="match status" value="1"/>
</dbReference>
<reference evidence="2" key="2">
    <citation type="submission" date="2015-06" db="UniProtKB">
        <authorList>
            <consortium name="EnsemblPlants"/>
        </authorList>
    </citation>
    <scope>IDENTIFICATION</scope>
</reference>
<dbReference type="EnsemblPlants" id="ORUFI03G33370.2">
    <property type="protein sequence ID" value="ORUFI03G33370.2"/>
    <property type="gene ID" value="ORUFI03G33370"/>
</dbReference>
<keyword evidence="3" id="KW-1185">Reference proteome</keyword>
<reference evidence="3" key="1">
    <citation type="submission" date="2013-06" db="EMBL/GenBank/DDBJ databases">
        <authorList>
            <person name="Zhao Q."/>
        </authorList>
    </citation>
    <scope>NUCLEOTIDE SEQUENCE</scope>
    <source>
        <strain evidence="3">cv. W1943</strain>
    </source>
</reference>